<keyword evidence="3" id="KW-0472">Membrane</keyword>
<protein>
    <submittedName>
        <fullName evidence="9">Type II secretion system protein GspD</fullName>
    </submittedName>
</protein>
<evidence type="ECO:0000313" key="9">
    <source>
        <dbReference type="EMBL" id="QYC74557.1"/>
    </source>
</evidence>
<reference evidence="9" key="1">
    <citation type="journal article" date="2021" name="Front. Microbiol.">
        <title>Generation of Tetracycline and Rifamycin Resistant Chlamydia Suis Recombinants.</title>
        <authorList>
            <person name="Marti H."/>
            <person name="Bommana S."/>
            <person name="Read T.D."/>
            <person name="Pesch T."/>
            <person name="Prahauser B."/>
            <person name="Dean D."/>
            <person name="Borel N."/>
        </authorList>
    </citation>
    <scope>NUCLEOTIDE SEQUENCE</scope>
    <source>
        <strain evidence="9">208.1</strain>
    </source>
</reference>
<dbReference type="InterPro" id="IPR005644">
    <property type="entry name" value="NolW-like"/>
</dbReference>
<dbReference type="EMBL" id="CP063185">
    <property type="protein sequence ID" value="QYC74557.1"/>
    <property type="molecule type" value="Genomic_DNA"/>
</dbReference>
<comment type="subcellular location">
    <subcellularLocation>
        <location evidence="5">Cell outer membrane</location>
    </subcellularLocation>
    <subcellularLocation>
        <location evidence="1">Membrane</location>
    </subcellularLocation>
</comment>
<evidence type="ECO:0000259" key="8">
    <source>
        <dbReference type="Pfam" id="PF03958"/>
    </source>
</evidence>
<evidence type="ECO:0000256" key="5">
    <source>
        <dbReference type="RuleBase" id="RU004004"/>
    </source>
</evidence>
<feature type="region of interest" description="Disordered" evidence="6">
    <location>
        <begin position="737"/>
        <end position="759"/>
    </location>
</feature>
<gene>
    <name evidence="9" type="ORF">INQ84_00885</name>
</gene>
<evidence type="ECO:0000256" key="3">
    <source>
        <dbReference type="ARBA" id="ARBA00023136"/>
    </source>
</evidence>
<dbReference type="PRINTS" id="PR00811">
    <property type="entry name" value="BCTERIALGSPD"/>
</dbReference>
<accession>A0AAQ0J7V6</accession>
<dbReference type="InterPro" id="IPR004846">
    <property type="entry name" value="T2SS/T3SS_dom"/>
</dbReference>
<organism evidence="9 10">
    <name type="scientific">Chlamydia suis</name>
    <dbReference type="NCBI Taxonomy" id="83559"/>
    <lineage>
        <taxon>Bacteria</taxon>
        <taxon>Pseudomonadati</taxon>
        <taxon>Chlamydiota</taxon>
        <taxon>Chlamydiia</taxon>
        <taxon>Chlamydiales</taxon>
        <taxon>Chlamydiaceae</taxon>
        <taxon>Chlamydia/Chlamydophila group</taxon>
        <taxon>Chlamydia</taxon>
    </lineage>
</organism>
<comment type="similarity">
    <text evidence="4">Belongs to the bacterial secretin family.</text>
</comment>
<evidence type="ECO:0000256" key="2">
    <source>
        <dbReference type="ARBA" id="ARBA00022729"/>
    </source>
</evidence>
<dbReference type="InterPro" id="IPR038591">
    <property type="entry name" value="NolW-like_sf"/>
</dbReference>
<dbReference type="GO" id="GO:0015627">
    <property type="term" value="C:type II protein secretion system complex"/>
    <property type="evidence" value="ECO:0007669"/>
    <property type="project" value="TreeGrafter"/>
</dbReference>
<dbReference type="InterPro" id="IPR050810">
    <property type="entry name" value="Bact_Secretion_Sys_Channel"/>
</dbReference>
<proteinExistence type="inferred from homology"/>
<sequence>MKNVLCYGFIGAFCLGSLDSQVFPITIAEKFASIEGKTEAQAPFAHVSSFNAELKDANALLKSLYDEAMSLRSLGETSPEVWNDLRERLLGAKQRVRALEDLWSAEVSEKGGDPEDYALWNHPETTIYNLVSDYGDEQSIYLIPQNVGAMRITALSKLVVPKEGFEESLSLLLARLGIGVRLVSPWIKELYLTNREEAGVIGIFGARQDLDTLPSTAHIAFVLPSKNLDARADVQALRKFANSDTLLIDFIGGKIWLFGTVNEITELLKIYEFLQSDNLRQEHRIVSLSKIEPSEMLAILKAAFREDLAKEGEDAAGAGLRVVPLQNHGRSLFLSGALPIVQKAMDLIRELEEGIENPTDKTVFWYNVKHSDPQELAALLSQVHDIFSNGAGGVGSGDMSLASNKAGSTSNGLAVHIDTSIGESVKEGSTKYGSFIADSKTGTLIMVVEKEALPKIKMLLKKLDVPKKMVRIEVLLFERKLSSQRKAGLNLLRLGEEVCKQGAQAVSWSNGGILEFLFKGGAKGAVPSYDFAYQFLMAQEDVRINASPSVVTMNQTPARIAIVEEMSIAVSSEKDKAQYNRAQYGIMIKILPVINIGEDDGKSFITLETDITFDSTGKNQAERPDVTRRNITNKVRIQDGETVIIGGLRCNQTMDSRDGIPFLGELPGIGKLFGMDTTSDSQTEMFMFITPKILDNPVEEEEKIESAFLASRPGENEEFLKALVSGKQAAKQAMERKESILWREDAQSPREGVEYDGRE</sequence>
<evidence type="ECO:0000256" key="6">
    <source>
        <dbReference type="SAM" id="MobiDB-lite"/>
    </source>
</evidence>
<feature type="domain" description="NolW-like" evidence="8">
    <location>
        <begin position="363"/>
        <end position="468"/>
    </location>
</feature>
<name>A0AAQ0J7V6_9CHLA</name>
<keyword evidence="5" id="KW-0813">Transport</keyword>
<dbReference type="GO" id="GO:0009306">
    <property type="term" value="P:protein secretion"/>
    <property type="evidence" value="ECO:0007669"/>
    <property type="project" value="InterPro"/>
</dbReference>
<dbReference type="Proteomes" id="UP000825134">
    <property type="component" value="Chromosome"/>
</dbReference>
<evidence type="ECO:0000313" key="10">
    <source>
        <dbReference type="Proteomes" id="UP000825134"/>
    </source>
</evidence>
<dbReference type="AlphaFoldDB" id="A0AAQ0J7V6"/>
<dbReference type="Pfam" id="PF03958">
    <property type="entry name" value="Secretin_N"/>
    <property type="match status" value="1"/>
</dbReference>
<dbReference type="PANTHER" id="PTHR30332:SF24">
    <property type="entry name" value="SECRETIN GSPD-RELATED"/>
    <property type="match status" value="1"/>
</dbReference>
<dbReference type="InterPro" id="IPR001775">
    <property type="entry name" value="GspD/PilQ"/>
</dbReference>
<feature type="domain" description="Type II/III secretion system secretin-like" evidence="7">
    <location>
        <begin position="537"/>
        <end position="694"/>
    </location>
</feature>
<dbReference type="PANTHER" id="PTHR30332">
    <property type="entry name" value="PROBABLE GENERAL SECRETION PATHWAY PROTEIN D"/>
    <property type="match status" value="1"/>
</dbReference>
<keyword evidence="2" id="KW-0732">Signal</keyword>
<dbReference type="RefSeq" id="WP_219664462.1">
    <property type="nucleotide sequence ID" value="NZ_CP063064.1"/>
</dbReference>
<dbReference type="Gene3D" id="3.30.1370.120">
    <property type="match status" value="1"/>
</dbReference>
<dbReference type="Pfam" id="PF00263">
    <property type="entry name" value="Secretin"/>
    <property type="match status" value="1"/>
</dbReference>
<dbReference type="GO" id="GO:0009279">
    <property type="term" value="C:cell outer membrane"/>
    <property type="evidence" value="ECO:0007669"/>
    <property type="project" value="UniProtKB-SubCell"/>
</dbReference>
<evidence type="ECO:0000256" key="1">
    <source>
        <dbReference type="ARBA" id="ARBA00004370"/>
    </source>
</evidence>
<evidence type="ECO:0000256" key="4">
    <source>
        <dbReference type="RuleBase" id="RU004003"/>
    </source>
</evidence>
<evidence type="ECO:0000259" key="7">
    <source>
        <dbReference type="Pfam" id="PF00263"/>
    </source>
</evidence>